<dbReference type="InterPro" id="IPR016066">
    <property type="entry name" value="A-D-PHexomutase_CS"/>
</dbReference>
<proteinExistence type="inferred from homology"/>
<dbReference type="Pfam" id="PF00408">
    <property type="entry name" value="PGM_PMM_IV"/>
    <property type="match status" value="1"/>
</dbReference>
<evidence type="ECO:0000256" key="8">
    <source>
        <dbReference type="RuleBase" id="RU004326"/>
    </source>
</evidence>
<dbReference type="Gene3D" id="3.30.310.50">
    <property type="entry name" value="Alpha-D-phosphohexomutase, C-terminal domain"/>
    <property type="match status" value="1"/>
</dbReference>
<keyword evidence="3" id="KW-0597">Phosphoprotein</keyword>
<dbReference type="PANTHER" id="PTHR45745:SF1">
    <property type="entry name" value="PHOSPHOGLUCOMUTASE 2B-RELATED"/>
    <property type="match status" value="1"/>
</dbReference>
<feature type="domain" description="Alpha-D-phosphohexomutase alpha/beta/alpha" evidence="11">
    <location>
        <begin position="212"/>
        <end position="317"/>
    </location>
</feature>
<keyword evidence="6 13" id="KW-0413">Isomerase</keyword>
<feature type="domain" description="Alpha-D-phosphohexomutase alpha/beta/alpha" evidence="10">
    <location>
        <begin position="41"/>
        <end position="181"/>
    </location>
</feature>
<evidence type="ECO:0000313" key="13">
    <source>
        <dbReference type="EMBL" id="UYH50872.1"/>
    </source>
</evidence>
<dbReference type="InterPro" id="IPR005846">
    <property type="entry name" value="A-D-PHexomutase_a/b/a-III"/>
</dbReference>
<dbReference type="InterPro" id="IPR005843">
    <property type="entry name" value="A-D-PHexomutase_C"/>
</dbReference>
<dbReference type="InterPro" id="IPR005845">
    <property type="entry name" value="A-D-PHexomutase_a/b/a-II"/>
</dbReference>
<evidence type="ECO:0000256" key="5">
    <source>
        <dbReference type="ARBA" id="ARBA00022842"/>
    </source>
</evidence>
<comment type="similarity">
    <text evidence="2 8">Belongs to the phosphohexose mutase family.</text>
</comment>
<evidence type="ECO:0000259" key="12">
    <source>
        <dbReference type="Pfam" id="PF02880"/>
    </source>
</evidence>
<reference evidence="13" key="1">
    <citation type="submission" date="2022-10" db="EMBL/GenBank/DDBJ databases">
        <title>Candidatus Kirkpatrella diaphorinas gen. nov., sp. nov., an uncultured endosymbiont identified in a population of Diaphorina citri from Hawaii.</title>
        <authorList>
            <person name="Henry E.M."/>
            <person name="Carlson C.R."/>
            <person name="Kuo Y.-W."/>
        </authorList>
    </citation>
    <scope>NUCLEOTIDE SEQUENCE</scope>
    <source>
        <strain evidence="13">CADCRV1</strain>
    </source>
</reference>
<evidence type="ECO:0000256" key="2">
    <source>
        <dbReference type="ARBA" id="ARBA00010231"/>
    </source>
</evidence>
<organism evidence="13 14">
    <name type="scientific">Candidatus Kirkpatrickella diaphorinae</name>
    <dbReference type="NCBI Taxonomy" id="2984322"/>
    <lineage>
        <taxon>Bacteria</taxon>
        <taxon>Pseudomonadati</taxon>
        <taxon>Pseudomonadota</taxon>
        <taxon>Alphaproteobacteria</taxon>
        <taxon>Acetobacterales</taxon>
        <taxon>Acetobacteraceae</taxon>
        <taxon>Candidatus Kirkpatrickella</taxon>
    </lineage>
</organism>
<name>A0ABY6GH94_9PROT</name>
<dbReference type="CDD" id="cd05801">
    <property type="entry name" value="PGM_like3"/>
    <property type="match status" value="1"/>
</dbReference>
<dbReference type="SUPFAM" id="SSF55957">
    <property type="entry name" value="Phosphoglucomutase, C-terminal domain"/>
    <property type="match status" value="1"/>
</dbReference>
<dbReference type="EC" id="5.4.2.2" evidence="7"/>
<dbReference type="Gene3D" id="3.40.120.10">
    <property type="entry name" value="Alpha-D-Glucose-1,6-Bisphosphate, subunit A, domain 3"/>
    <property type="match status" value="3"/>
</dbReference>
<dbReference type="GO" id="GO:0004614">
    <property type="term" value="F:phosphoglucomutase activity"/>
    <property type="evidence" value="ECO:0007669"/>
    <property type="project" value="UniProtKB-EC"/>
</dbReference>
<comment type="cofactor">
    <cofactor evidence="1">
        <name>Mg(2+)</name>
        <dbReference type="ChEBI" id="CHEBI:18420"/>
    </cofactor>
</comment>
<sequence>MTQISPKAGHTLPPEELTDIQALQDAYYAHIPDVADATQRVSFGTSGHRGTSVHGSFNETHIAAIAEAICRYRASEGITGPLFVGIDSHALSALAQKTVIEVMAAHNVAIHIDAHDRLTPTPVISNTIIVHNADENAPRADGIVITPSHNPPSDGGIKYNAPHGGPADTKATGQIQDMANQLMSAGLKDVKRLPYDTARAARCVKIFDFVAPYVNALGSVIDMEAIRAAEISIGIDPLGGASLDYWQAIIERFGINATIVSRELDPQFGFMTADWDGKIRMDCSSPYAMARLINMAGQFDIAFANDPDADRHGIVCKPAGLMNPNHYLAVAIWYLFQNRPDWPQDCKIGKTLVSSALIDRVGQKLGRDIIETPVGFKWFVDGMAASTLGFAGEESAGASFFNRAGKPWSTDKDGIILCLLAAEITAKTGRTPGEIYADLTRELGAPFYARIDAPADPDQKRVLSALKAEQYAETTLAGDPITAKLTHAPGNNAPIGGLKISTAQGWFAARPSGTENVYKIYAESFVSEAHLKQIQDEAQAAIAGIFKAGAGGL</sequence>
<dbReference type="Pfam" id="PF02878">
    <property type="entry name" value="PGM_PMM_I"/>
    <property type="match status" value="1"/>
</dbReference>
<dbReference type="InterPro" id="IPR016055">
    <property type="entry name" value="A-D-PHexomutase_a/b/a-I/II/III"/>
</dbReference>
<feature type="domain" description="Alpha-D-phosphohexomutase C-terminal" evidence="9">
    <location>
        <begin position="492"/>
        <end position="538"/>
    </location>
</feature>
<keyword evidence="14" id="KW-1185">Reference proteome</keyword>
<dbReference type="Pfam" id="PF02880">
    <property type="entry name" value="PGM_PMM_III"/>
    <property type="match status" value="1"/>
</dbReference>
<dbReference type="InterPro" id="IPR005844">
    <property type="entry name" value="A-D-PHexomutase_a/b/a-I"/>
</dbReference>
<evidence type="ECO:0000256" key="3">
    <source>
        <dbReference type="ARBA" id="ARBA00022553"/>
    </source>
</evidence>
<dbReference type="PROSITE" id="PS00710">
    <property type="entry name" value="PGM_PMM"/>
    <property type="match status" value="1"/>
</dbReference>
<gene>
    <name evidence="13" type="primary">pgm</name>
    <name evidence="13" type="ORF">N5W20_07125</name>
</gene>
<evidence type="ECO:0000259" key="11">
    <source>
        <dbReference type="Pfam" id="PF02879"/>
    </source>
</evidence>
<keyword evidence="5 8" id="KW-0460">Magnesium</keyword>
<dbReference type="RefSeq" id="WP_319806464.1">
    <property type="nucleotide sequence ID" value="NZ_CP107052.1"/>
</dbReference>
<dbReference type="EMBL" id="CP107052">
    <property type="protein sequence ID" value="UYH50872.1"/>
    <property type="molecule type" value="Genomic_DNA"/>
</dbReference>
<dbReference type="InterPro" id="IPR036900">
    <property type="entry name" value="A-D-PHexomutase_C_sf"/>
</dbReference>
<dbReference type="InterPro" id="IPR005852">
    <property type="entry name" value="PGM_a-D-Glc-sp"/>
</dbReference>
<protein>
    <recommendedName>
        <fullName evidence="7">Phosphoglucomutase</fullName>
        <ecNumber evidence="7">5.4.2.2</ecNumber>
    </recommendedName>
</protein>
<evidence type="ECO:0000256" key="4">
    <source>
        <dbReference type="ARBA" id="ARBA00022723"/>
    </source>
</evidence>
<dbReference type="SUPFAM" id="SSF53738">
    <property type="entry name" value="Phosphoglucomutase, first 3 domains"/>
    <property type="match status" value="3"/>
</dbReference>
<evidence type="ECO:0000256" key="6">
    <source>
        <dbReference type="ARBA" id="ARBA00023235"/>
    </source>
</evidence>
<dbReference type="PANTHER" id="PTHR45745">
    <property type="entry name" value="PHOSPHOMANNOMUTASE 45A"/>
    <property type="match status" value="1"/>
</dbReference>
<evidence type="ECO:0000256" key="7">
    <source>
        <dbReference type="NCBIfam" id="TIGR01132"/>
    </source>
</evidence>
<dbReference type="NCBIfam" id="TIGR01132">
    <property type="entry name" value="pgm"/>
    <property type="match status" value="1"/>
</dbReference>
<keyword evidence="4 8" id="KW-0479">Metal-binding</keyword>
<dbReference type="Pfam" id="PF02879">
    <property type="entry name" value="PGM_PMM_II"/>
    <property type="match status" value="1"/>
</dbReference>
<evidence type="ECO:0000256" key="1">
    <source>
        <dbReference type="ARBA" id="ARBA00001946"/>
    </source>
</evidence>
<dbReference type="Proteomes" id="UP001163831">
    <property type="component" value="Chromosome"/>
</dbReference>
<evidence type="ECO:0000259" key="10">
    <source>
        <dbReference type="Pfam" id="PF02878"/>
    </source>
</evidence>
<accession>A0ABY6GH94</accession>
<feature type="domain" description="Alpha-D-phosphohexomutase alpha/beta/alpha" evidence="12">
    <location>
        <begin position="323"/>
        <end position="440"/>
    </location>
</feature>
<evidence type="ECO:0000259" key="9">
    <source>
        <dbReference type="Pfam" id="PF00408"/>
    </source>
</evidence>
<evidence type="ECO:0000313" key="14">
    <source>
        <dbReference type="Proteomes" id="UP001163831"/>
    </source>
</evidence>